<reference evidence="11" key="1">
    <citation type="submission" date="2021-04" db="EMBL/GenBank/DDBJ databases">
        <authorList>
            <consortium name="Molecular Ecology Group"/>
        </authorList>
    </citation>
    <scope>NUCLEOTIDE SEQUENCE</scope>
</reference>
<evidence type="ECO:0000256" key="8">
    <source>
        <dbReference type="ARBA" id="ARBA00035381"/>
    </source>
</evidence>
<evidence type="ECO:0000313" key="11">
    <source>
        <dbReference type="EMBL" id="CAG5116690.1"/>
    </source>
</evidence>
<feature type="domain" description="Ribosomal protein L9" evidence="9">
    <location>
        <begin position="82"/>
        <end position="128"/>
    </location>
</feature>
<keyword evidence="4" id="KW-0689">Ribosomal protein</keyword>
<evidence type="ECO:0000256" key="2">
    <source>
        <dbReference type="ARBA" id="ARBA00010605"/>
    </source>
</evidence>
<comment type="caution">
    <text evidence="11">The sequence shown here is derived from an EMBL/GenBank/DDBJ whole genome shotgun (WGS) entry which is preliminary data.</text>
</comment>
<evidence type="ECO:0000256" key="6">
    <source>
        <dbReference type="ARBA" id="ARBA00023274"/>
    </source>
</evidence>
<proteinExistence type="inferred from homology"/>
<dbReference type="SUPFAM" id="SSF55658">
    <property type="entry name" value="L9 N-domain-like"/>
    <property type="match status" value="1"/>
</dbReference>
<comment type="similarity">
    <text evidence="2">Belongs to the bacterial ribosomal protein bL9 family.</text>
</comment>
<dbReference type="Gene3D" id="3.40.5.10">
    <property type="entry name" value="Ribosomal protein L9, N-terminal domain"/>
    <property type="match status" value="1"/>
</dbReference>
<comment type="subcellular location">
    <subcellularLocation>
        <location evidence="1">Mitochondrion</location>
    </subcellularLocation>
</comment>
<dbReference type="InterPro" id="IPR009027">
    <property type="entry name" value="Ribosomal_bL9/RNase_H1_N"/>
</dbReference>
<dbReference type="PANTHER" id="PTHR21368">
    <property type="entry name" value="50S RIBOSOMAL PROTEIN L9"/>
    <property type="match status" value="1"/>
</dbReference>
<evidence type="ECO:0000259" key="10">
    <source>
        <dbReference type="Pfam" id="PF22078"/>
    </source>
</evidence>
<dbReference type="GO" id="GO:1990904">
    <property type="term" value="C:ribonucleoprotein complex"/>
    <property type="evidence" value="ECO:0007669"/>
    <property type="project" value="UniProtKB-KW"/>
</dbReference>
<keyword evidence="6" id="KW-0687">Ribonucleoprotein</keyword>
<evidence type="ECO:0000256" key="7">
    <source>
        <dbReference type="ARBA" id="ARBA00035194"/>
    </source>
</evidence>
<organism evidence="11 12">
    <name type="scientific">Candidula unifasciata</name>
    <dbReference type="NCBI Taxonomy" id="100452"/>
    <lineage>
        <taxon>Eukaryota</taxon>
        <taxon>Metazoa</taxon>
        <taxon>Spiralia</taxon>
        <taxon>Lophotrochozoa</taxon>
        <taxon>Mollusca</taxon>
        <taxon>Gastropoda</taxon>
        <taxon>Heterobranchia</taxon>
        <taxon>Euthyneura</taxon>
        <taxon>Panpulmonata</taxon>
        <taxon>Eupulmonata</taxon>
        <taxon>Stylommatophora</taxon>
        <taxon>Helicina</taxon>
        <taxon>Helicoidea</taxon>
        <taxon>Geomitridae</taxon>
        <taxon>Candidula</taxon>
    </lineage>
</organism>
<protein>
    <recommendedName>
        <fullName evidence="7">Large ribosomal subunit protein bL9m</fullName>
    </recommendedName>
    <alternativeName>
        <fullName evidence="8">39S ribosomal protein L9, mitochondrial</fullName>
    </alternativeName>
</protein>
<dbReference type="GO" id="GO:0005739">
    <property type="term" value="C:mitochondrion"/>
    <property type="evidence" value="ECO:0007669"/>
    <property type="project" value="UniProtKB-SubCell"/>
</dbReference>
<name>A0A8S3YP28_9EUPU</name>
<accession>A0A8S3YP28</accession>
<evidence type="ECO:0000256" key="1">
    <source>
        <dbReference type="ARBA" id="ARBA00004173"/>
    </source>
</evidence>
<dbReference type="GO" id="GO:0005840">
    <property type="term" value="C:ribosome"/>
    <property type="evidence" value="ECO:0007669"/>
    <property type="project" value="UniProtKB-KW"/>
</dbReference>
<evidence type="ECO:0000256" key="5">
    <source>
        <dbReference type="ARBA" id="ARBA00023128"/>
    </source>
</evidence>
<evidence type="ECO:0000256" key="3">
    <source>
        <dbReference type="ARBA" id="ARBA00022946"/>
    </source>
</evidence>
<dbReference type="GO" id="GO:0006412">
    <property type="term" value="P:translation"/>
    <property type="evidence" value="ECO:0007669"/>
    <property type="project" value="InterPro"/>
</dbReference>
<feature type="domain" description="Large ribosomal subunit protein bL9m C-terminal" evidence="10">
    <location>
        <begin position="149"/>
        <end position="224"/>
    </location>
</feature>
<gene>
    <name evidence="11" type="ORF">CUNI_LOCUS2248</name>
</gene>
<evidence type="ECO:0000259" key="9">
    <source>
        <dbReference type="Pfam" id="PF01281"/>
    </source>
</evidence>
<keyword evidence="5" id="KW-0496">Mitochondrion</keyword>
<dbReference type="InterPro" id="IPR000244">
    <property type="entry name" value="Ribosomal_bL9"/>
</dbReference>
<dbReference type="InterPro" id="IPR020070">
    <property type="entry name" value="Ribosomal_bL9_N"/>
</dbReference>
<dbReference type="InterPro" id="IPR054302">
    <property type="entry name" value="Ribosomal_bL9m_C"/>
</dbReference>
<keyword evidence="12" id="KW-1185">Reference proteome</keyword>
<dbReference type="AlphaFoldDB" id="A0A8S3YP28"/>
<dbReference type="OrthoDB" id="5555409at2759"/>
<dbReference type="EMBL" id="CAJHNH020000288">
    <property type="protein sequence ID" value="CAG5116690.1"/>
    <property type="molecule type" value="Genomic_DNA"/>
</dbReference>
<dbReference type="Pfam" id="PF22078">
    <property type="entry name" value="Ribosomal_bL9m_C"/>
    <property type="match status" value="1"/>
</dbReference>
<dbReference type="GO" id="GO:0003735">
    <property type="term" value="F:structural constituent of ribosome"/>
    <property type="evidence" value="ECO:0007669"/>
    <property type="project" value="InterPro"/>
</dbReference>
<keyword evidence="3" id="KW-0809">Transit peptide</keyword>
<dbReference type="InterPro" id="IPR036935">
    <property type="entry name" value="Ribosomal_bL9_N_sf"/>
</dbReference>
<sequence length="234" mass="26558">MAATVRMVGSCVRCLRAPSQSLKQLCAASNTWKQQQRNHTIIMERVFPIPPGKDGGLPPESEMNELHKILRHVEIVAYPKEMSCILTDFVEGLGIRGDIVKVDRDVFHLELFPADLAVYASPENIQEFEEERKAKGIEKAESRLGVFARMTMKELNHMTLEIPMNPKTSWTLTKKHVLVAFRLQEVELDEDCIMLPEEPVTGFQDLTVEVVINKLETVKIQAKIVPVSDKYAFL</sequence>
<evidence type="ECO:0000313" key="12">
    <source>
        <dbReference type="Proteomes" id="UP000678393"/>
    </source>
</evidence>
<dbReference type="Proteomes" id="UP000678393">
    <property type="component" value="Unassembled WGS sequence"/>
</dbReference>
<dbReference type="Pfam" id="PF01281">
    <property type="entry name" value="Ribosomal_L9_N"/>
    <property type="match status" value="1"/>
</dbReference>
<evidence type="ECO:0000256" key="4">
    <source>
        <dbReference type="ARBA" id="ARBA00022980"/>
    </source>
</evidence>